<evidence type="ECO:0000313" key="6">
    <source>
        <dbReference type="Proteomes" id="UP000283530"/>
    </source>
</evidence>
<keyword evidence="2" id="KW-0677">Repeat</keyword>
<dbReference type="InterPro" id="IPR002885">
    <property type="entry name" value="PPR_rpt"/>
</dbReference>
<dbReference type="PANTHER" id="PTHR47926">
    <property type="entry name" value="PENTATRICOPEPTIDE REPEAT-CONTAINING PROTEIN"/>
    <property type="match status" value="1"/>
</dbReference>
<evidence type="ECO:0000313" key="5">
    <source>
        <dbReference type="EMBL" id="RWR84665.1"/>
    </source>
</evidence>
<feature type="repeat" description="PPR" evidence="3">
    <location>
        <begin position="243"/>
        <end position="273"/>
    </location>
</feature>
<dbReference type="GO" id="GO:0008270">
    <property type="term" value="F:zinc ion binding"/>
    <property type="evidence" value="ECO:0007669"/>
    <property type="project" value="InterPro"/>
</dbReference>
<keyword evidence="6" id="KW-1185">Reference proteome</keyword>
<reference evidence="5 6" key="1">
    <citation type="journal article" date="2019" name="Nat. Plants">
        <title>Stout camphor tree genome fills gaps in understanding of flowering plant genome evolution.</title>
        <authorList>
            <person name="Chaw S.M."/>
            <person name="Liu Y.C."/>
            <person name="Wu Y.W."/>
            <person name="Wang H.Y."/>
            <person name="Lin C.I."/>
            <person name="Wu C.S."/>
            <person name="Ke H.M."/>
            <person name="Chang L.Y."/>
            <person name="Hsu C.Y."/>
            <person name="Yang H.T."/>
            <person name="Sudianto E."/>
            <person name="Hsu M.H."/>
            <person name="Wu K.P."/>
            <person name="Wang L.N."/>
            <person name="Leebens-Mack J.H."/>
            <person name="Tsai I.J."/>
        </authorList>
    </citation>
    <scope>NUCLEOTIDE SEQUENCE [LARGE SCALE GENOMIC DNA]</scope>
    <source>
        <strain evidence="6">cv. Chaw 1501</strain>
        <tissue evidence="5">Young leaves</tissue>
    </source>
</reference>
<gene>
    <name evidence="5" type="ORF">CKAN_01348900</name>
</gene>
<feature type="repeat" description="PPR" evidence="3">
    <location>
        <begin position="80"/>
        <end position="114"/>
    </location>
</feature>
<organism evidence="5 6">
    <name type="scientific">Cinnamomum micranthum f. kanehirae</name>
    <dbReference type="NCBI Taxonomy" id="337451"/>
    <lineage>
        <taxon>Eukaryota</taxon>
        <taxon>Viridiplantae</taxon>
        <taxon>Streptophyta</taxon>
        <taxon>Embryophyta</taxon>
        <taxon>Tracheophyta</taxon>
        <taxon>Spermatophyta</taxon>
        <taxon>Magnoliopsida</taxon>
        <taxon>Magnoliidae</taxon>
        <taxon>Laurales</taxon>
        <taxon>Lauraceae</taxon>
        <taxon>Cinnamomum</taxon>
    </lineage>
</organism>
<dbReference type="Pfam" id="PF01535">
    <property type="entry name" value="PPR"/>
    <property type="match status" value="3"/>
</dbReference>
<dbReference type="PROSITE" id="PS51375">
    <property type="entry name" value="PPR"/>
    <property type="match status" value="5"/>
</dbReference>
<dbReference type="InterPro" id="IPR046849">
    <property type="entry name" value="E2_motif"/>
</dbReference>
<name>A0A3S3QHX6_9MAGN</name>
<feature type="repeat" description="PPR" evidence="3">
    <location>
        <begin position="375"/>
        <end position="409"/>
    </location>
</feature>
<feature type="repeat" description="PPR" evidence="3">
    <location>
        <begin position="274"/>
        <end position="308"/>
    </location>
</feature>
<evidence type="ECO:0000259" key="4">
    <source>
        <dbReference type="Pfam" id="PF14432"/>
    </source>
</evidence>
<accession>A0A3S3QHX6</accession>
<dbReference type="Proteomes" id="UP000283530">
    <property type="component" value="Unassembled WGS sequence"/>
</dbReference>
<dbReference type="OrthoDB" id="185373at2759"/>
<evidence type="ECO:0000256" key="2">
    <source>
        <dbReference type="ARBA" id="ARBA00022737"/>
    </source>
</evidence>
<dbReference type="InterPro" id="IPR011990">
    <property type="entry name" value="TPR-like_helical_dom_sf"/>
</dbReference>
<dbReference type="InterPro" id="IPR046848">
    <property type="entry name" value="E_motif"/>
</dbReference>
<dbReference type="NCBIfam" id="TIGR00756">
    <property type="entry name" value="PPR"/>
    <property type="match status" value="6"/>
</dbReference>
<dbReference type="SUPFAM" id="SSF48452">
    <property type="entry name" value="TPR-like"/>
    <property type="match status" value="2"/>
</dbReference>
<comment type="similarity">
    <text evidence="1">Belongs to the PPR family. PCMP-H subfamily.</text>
</comment>
<feature type="repeat" description="PPR" evidence="3">
    <location>
        <begin position="181"/>
        <end position="215"/>
    </location>
</feature>
<dbReference type="GO" id="GO:0003723">
    <property type="term" value="F:RNA binding"/>
    <property type="evidence" value="ECO:0007669"/>
    <property type="project" value="InterPro"/>
</dbReference>
<proteinExistence type="inferred from homology"/>
<dbReference type="GO" id="GO:0009451">
    <property type="term" value="P:RNA modification"/>
    <property type="evidence" value="ECO:0007669"/>
    <property type="project" value="InterPro"/>
</dbReference>
<dbReference type="AlphaFoldDB" id="A0A3S3QHX6"/>
<protein>
    <submittedName>
        <fullName evidence="5">Pentatricopeptide repeat-containing protein, chloroplastic-like protein</fullName>
    </submittedName>
</protein>
<evidence type="ECO:0000256" key="1">
    <source>
        <dbReference type="ARBA" id="ARBA00006643"/>
    </source>
</evidence>
<dbReference type="PANTHER" id="PTHR47926:SF473">
    <property type="entry name" value="(WILD MALAYSIAN BANANA) HYPOTHETICAL PROTEIN"/>
    <property type="match status" value="1"/>
</dbReference>
<feature type="domain" description="DYW" evidence="4">
    <location>
        <begin position="591"/>
        <end position="683"/>
    </location>
</feature>
<dbReference type="FunFam" id="1.25.40.10:FF:000348">
    <property type="entry name" value="Pentatricopeptide repeat-containing protein chloroplastic"/>
    <property type="match status" value="1"/>
</dbReference>
<dbReference type="STRING" id="337451.A0A3S3QHX6"/>
<dbReference type="InterPro" id="IPR046960">
    <property type="entry name" value="PPR_At4g14850-like_plant"/>
</dbReference>
<dbReference type="FunFam" id="1.25.40.10:FF:000470">
    <property type="entry name" value="Pentatricopeptide repeat-containing protein At5g66520"/>
    <property type="match status" value="1"/>
</dbReference>
<dbReference type="Gene3D" id="1.25.40.10">
    <property type="entry name" value="Tetratricopeptide repeat domain"/>
    <property type="match status" value="5"/>
</dbReference>
<comment type="caution">
    <text evidence="5">The sequence shown here is derived from an EMBL/GenBank/DDBJ whole genome shotgun (WGS) entry which is preliminary data.</text>
</comment>
<dbReference type="InterPro" id="IPR032867">
    <property type="entry name" value="DYW_dom"/>
</dbReference>
<dbReference type="EMBL" id="QPKB01000005">
    <property type="protein sequence ID" value="RWR84665.1"/>
    <property type="molecule type" value="Genomic_DNA"/>
</dbReference>
<sequence>MTGNGLTTTAQKHLSKDTIHMLLDSCKSMQELRQIHAQFIKDPSPSSTQAFIRGISFCAVSPHGDIDYAKTLFTQLHKPTVFSWNSLIRGLSNSKNPHQGISLYQEMLQRGFQPNKFTYPFVIKACTESSAMRVGTVVHNHIVKLGLELDSYVQSALIHMYACGKDLDAARQLFDKCSERDVVSWNSMIDGYVKCGELEQARLLFERMECRDVVSWNTMINGYGILGDLSETRKLFDEMPRRNLVSWNSMLAAYSKCGDVGGARRTFDEMPQRDVVSWNAMLTCYSQTGKPNEALALFDEMQAIGIKPTEATIVSLLSACAHLGALEQGARLHSYIKDHKIALNTILSTALVDMYTKCGSLACATEVFYAIEYKDVLTWNTIIAGMAMHGYAKEAHQLFSQMQEAGVRPDDITFVAVLGACSHVGMVDEGRRLLHCMSNTYKIDPKVEHYGCVIDLLARAGLLEEAIELIETMPVEPNANAWGALLGGCRIHGNIDIGERVGKRLLELQPQHSGRYVLLSNIYSASNRWDDARKVRNLMRAKGVTKLPGLSMIELKGIVHQFMAGDRLHPESDDIYQKLSEISKQLKISVGYLPDTKQVLFDIEEEEKEDALSVHSEKLAIAFGLIHTDPNSTIRIVKNLRVCRDCHNVSKLISKVYKREIIVRDRNRFHHFANGRCSCKDYW</sequence>
<dbReference type="Pfam" id="PF20431">
    <property type="entry name" value="E_motif"/>
    <property type="match status" value="1"/>
</dbReference>
<evidence type="ECO:0000256" key="3">
    <source>
        <dbReference type="PROSITE-ProRule" id="PRU00708"/>
    </source>
</evidence>
<dbReference type="Pfam" id="PF13041">
    <property type="entry name" value="PPR_2"/>
    <property type="match status" value="3"/>
</dbReference>
<dbReference type="Pfam" id="PF20430">
    <property type="entry name" value="Eplus_motif"/>
    <property type="match status" value="1"/>
</dbReference>
<dbReference type="FunFam" id="1.25.40.10:FF:002148">
    <property type="entry name" value="Pentatricopeptide repeat-containing protein At2g29760, chloroplastic"/>
    <property type="match status" value="1"/>
</dbReference>
<dbReference type="Pfam" id="PF14432">
    <property type="entry name" value="DYW_deaminase"/>
    <property type="match status" value="1"/>
</dbReference>